<dbReference type="PROSITE" id="PS00041">
    <property type="entry name" value="HTH_ARAC_FAMILY_1"/>
    <property type="match status" value="1"/>
</dbReference>
<dbReference type="InterPro" id="IPR050204">
    <property type="entry name" value="AraC_XylS_family_regulators"/>
</dbReference>
<dbReference type="GO" id="GO:0043565">
    <property type="term" value="F:sequence-specific DNA binding"/>
    <property type="evidence" value="ECO:0007669"/>
    <property type="project" value="InterPro"/>
</dbReference>
<keyword evidence="7" id="KW-1185">Reference proteome</keyword>
<evidence type="ECO:0000256" key="3">
    <source>
        <dbReference type="ARBA" id="ARBA00023163"/>
    </source>
</evidence>
<evidence type="ECO:0000313" key="6">
    <source>
        <dbReference type="EMBL" id="MDA0161009.1"/>
    </source>
</evidence>
<dbReference type="Proteomes" id="UP001149140">
    <property type="component" value="Unassembled WGS sequence"/>
</dbReference>
<proteinExistence type="predicted"/>
<dbReference type="Gene3D" id="1.10.10.60">
    <property type="entry name" value="Homeodomain-like"/>
    <property type="match status" value="2"/>
</dbReference>
<dbReference type="InterPro" id="IPR018060">
    <property type="entry name" value="HTH_AraC"/>
</dbReference>
<dbReference type="SUPFAM" id="SSF46689">
    <property type="entry name" value="Homeodomain-like"/>
    <property type="match status" value="2"/>
</dbReference>
<evidence type="ECO:0000256" key="4">
    <source>
        <dbReference type="SAM" id="MobiDB-lite"/>
    </source>
</evidence>
<organism evidence="6 7">
    <name type="scientific">Solirubrobacter ginsenosidimutans</name>
    <dbReference type="NCBI Taxonomy" id="490573"/>
    <lineage>
        <taxon>Bacteria</taxon>
        <taxon>Bacillati</taxon>
        <taxon>Actinomycetota</taxon>
        <taxon>Thermoleophilia</taxon>
        <taxon>Solirubrobacterales</taxon>
        <taxon>Solirubrobacteraceae</taxon>
        <taxon>Solirubrobacter</taxon>
    </lineage>
</organism>
<dbReference type="InterPro" id="IPR009057">
    <property type="entry name" value="Homeodomain-like_sf"/>
</dbReference>
<dbReference type="SMART" id="SM00342">
    <property type="entry name" value="HTH_ARAC"/>
    <property type="match status" value="1"/>
</dbReference>
<dbReference type="Pfam" id="PF12833">
    <property type="entry name" value="HTH_18"/>
    <property type="match status" value="1"/>
</dbReference>
<evidence type="ECO:0000259" key="5">
    <source>
        <dbReference type="PROSITE" id="PS01124"/>
    </source>
</evidence>
<gene>
    <name evidence="6" type="ORF">OM076_12090</name>
</gene>
<dbReference type="GO" id="GO:0003700">
    <property type="term" value="F:DNA-binding transcription factor activity"/>
    <property type="evidence" value="ECO:0007669"/>
    <property type="project" value="InterPro"/>
</dbReference>
<dbReference type="PROSITE" id="PS01124">
    <property type="entry name" value="HTH_ARAC_FAMILY_2"/>
    <property type="match status" value="1"/>
</dbReference>
<reference evidence="6" key="1">
    <citation type="submission" date="2022-10" db="EMBL/GenBank/DDBJ databases">
        <title>The WGS of Solirubrobacter ginsenosidimutans DSM 21036.</title>
        <authorList>
            <person name="Jiang Z."/>
        </authorList>
    </citation>
    <scope>NUCLEOTIDE SEQUENCE</scope>
    <source>
        <strain evidence="6">DSM 21036</strain>
    </source>
</reference>
<dbReference type="SUPFAM" id="SSF51182">
    <property type="entry name" value="RmlC-like cupins"/>
    <property type="match status" value="1"/>
</dbReference>
<sequence>MDVLADLLSRARASGAVFARTAIAPDHGIEFSGRRLLAVHTILSGDAYFERDDAPAAPVSAGDVVLLPEGTPYRAVPTPGARATPLDASRTPQVHRGQTPVSHLHTTRIPGSDPSMHVVCKAGLLCGAYTLDGLLSDALLEGLPPLIVVRDAGLDRLTALVADELAQPGPGEQTVLDRALDLLLVLGLRAYFTQPGAHVPGWYAALDDPGAGPAVRAIHADPRHRWTVAELAARAGLSRAAFAKRFTDVVGEPPLAYLTGWRMALAAQALRERGATVKAAAAEVGYTNEFAFATAFRRHYGEPPGRFRASREGRRSPTP</sequence>
<keyword evidence="3" id="KW-0804">Transcription</keyword>
<name>A0A9X3S074_9ACTN</name>
<evidence type="ECO:0000256" key="1">
    <source>
        <dbReference type="ARBA" id="ARBA00023015"/>
    </source>
</evidence>
<dbReference type="AlphaFoldDB" id="A0A9X3S074"/>
<dbReference type="InterPro" id="IPR032783">
    <property type="entry name" value="AraC_lig"/>
</dbReference>
<dbReference type="PANTHER" id="PTHR46796:SF13">
    <property type="entry name" value="HTH-TYPE TRANSCRIPTIONAL ACTIVATOR RHAS"/>
    <property type="match status" value="1"/>
</dbReference>
<dbReference type="RefSeq" id="WP_270040156.1">
    <property type="nucleotide sequence ID" value="NZ_JAPDOD010000008.1"/>
</dbReference>
<protein>
    <submittedName>
        <fullName evidence="6">AraC family transcriptional regulator</fullName>
    </submittedName>
</protein>
<dbReference type="Pfam" id="PF12852">
    <property type="entry name" value="Cupin_6"/>
    <property type="match status" value="1"/>
</dbReference>
<keyword evidence="2" id="KW-0238">DNA-binding</keyword>
<comment type="caution">
    <text evidence="6">The sequence shown here is derived from an EMBL/GenBank/DDBJ whole genome shotgun (WGS) entry which is preliminary data.</text>
</comment>
<dbReference type="EMBL" id="JAPDOD010000008">
    <property type="protein sequence ID" value="MDA0161009.1"/>
    <property type="molecule type" value="Genomic_DNA"/>
</dbReference>
<keyword evidence="1" id="KW-0805">Transcription regulation</keyword>
<feature type="domain" description="HTH araC/xylS-type" evidence="5">
    <location>
        <begin position="212"/>
        <end position="310"/>
    </location>
</feature>
<dbReference type="InterPro" id="IPR011051">
    <property type="entry name" value="RmlC_Cupin_sf"/>
</dbReference>
<dbReference type="PANTHER" id="PTHR46796">
    <property type="entry name" value="HTH-TYPE TRANSCRIPTIONAL ACTIVATOR RHAS-RELATED"/>
    <property type="match status" value="1"/>
</dbReference>
<evidence type="ECO:0000313" key="7">
    <source>
        <dbReference type="Proteomes" id="UP001149140"/>
    </source>
</evidence>
<accession>A0A9X3S074</accession>
<dbReference type="InterPro" id="IPR018062">
    <property type="entry name" value="HTH_AraC-typ_CS"/>
</dbReference>
<evidence type="ECO:0000256" key="2">
    <source>
        <dbReference type="ARBA" id="ARBA00023125"/>
    </source>
</evidence>
<feature type="region of interest" description="Disordered" evidence="4">
    <location>
        <begin position="76"/>
        <end position="108"/>
    </location>
</feature>